<evidence type="ECO:0000259" key="1">
    <source>
        <dbReference type="Pfam" id="PF01636"/>
    </source>
</evidence>
<accession>A0ABT6W030</accession>
<dbReference type="Proteomes" id="UP001156398">
    <property type="component" value="Unassembled WGS sequence"/>
</dbReference>
<name>A0ABT6W030_9ACTN</name>
<evidence type="ECO:0000313" key="3">
    <source>
        <dbReference type="Proteomes" id="UP001156398"/>
    </source>
</evidence>
<protein>
    <submittedName>
        <fullName evidence="2">Phosphotransferase</fullName>
    </submittedName>
</protein>
<dbReference type="Gene3D" id="3.90.1200.10">
    <property type="match status" value="1"/>
</dbReference>
<gene>
    <name evidence="2" type="ORF">POF43_015480</name>
</gene>
<dbReference type="EMBL" id="JAAGKO020000020">
    <property type="protein sequence ID" value="MDI5964100.1"/>
    <property type="molecule type" value="Genomic_DNA"/>
</dbReference>
<comment type="caution">
    <text evidence="2">The sequence shown here is derived from an EMBL/GenBank/DDBJ whole genome shotgun (WGS) entry which is preliminary data.</text>
</comment>
<keyword evidence="3" id="KW-1185">Reference proteome</keyword>
<feature type="domain" description="Aminoglycoside phosphotransferase" evidence="1">
    <location>
        <begin position="12"/>
        <end position="197"/>
    </location>
</feature>
<dbReference type="Pfam" id="PF01636">
    <property type="entry name" value="APH"/>
    <property type="match status" value="1"/>
</dbReference>
<sequence length="256" mass="28001">MTPASYTKHYTSAERCQQAVRNYLWLTRHATPIRLPALQAIGFNSLVFEFVEGRHVEPSDLLRLAAHLGDVHGATWLNTLHRARLDAAHVPGQGLELADYCSSRRRALAARHAAGFLPTAADLDAAQALLARTASGPVAFYKDANPRNFLITADSIVTIDVDDLTLAPFGYDLAKLIVTLTMTYGPLPARTVREALDQYNRTAAGHHETLGRTDMGHLTACMRLHDILTAPYVGRGGYQHRASDPQFTDARCGDSG</sequence>
<dbReference type="InterPro" id="IPR002575">
    <property type="entry name" value="Aminoglycoside_PTrfase"/>
</dbReference>
<evidence type="ECO:0000313" key="2">
    <source>
        <dbReference type="EMBL" id="MDI5964100.1"/>
    </source>
</evidence>
<organism evidence="2 3">
    <name type="scientific">Streptantibioticus silvisoli</name>
    <dbReference type="NCBI Taxonomy" id="2705255"/>
    <lineage>
        <taxon>Bacteria</taxon>
        <taxon>Bacillati</taxon>
        <taxon>Actinomycetota</taxon>
        <taxon>Actinomycetes</taxon>
        <taxon>Kitasatosporales</taxon>
        <taxon>Streptomycetaceae</taxon>
        <taxon>Streptantibioticus</taxon>
    </lineage>
</organism>
<dbReference type="SUPFAM" id="SSF56112">
    <property type="entry name" value="Protein kinase-like (PK-like)"/>
    <property type="match status" value="1"/>
</dbReference>
<dbReference type="RefSeq" id="WP_271321929.1">
    <property type="nucleotide sequence ID" value="NZ_JAAGKO020000020.1"/>
</dbReference>
<proteinExistence type="predicted"/>
<dbReference type="InterPro" id="IPR011009">
    <property type="entry name" value="Kinase-like_dom_sf"/>
</dbReference>
<reference evidence="2 3" key="1">
    <citation type="submission" date="2023-05" db="EMBL/GenBank/DDBJ databases">
        <title>Streptantibioticus silvisoli sp. nov., acidotolerant actinomycetes 1 from pine litter.</title>
        <authorList>
            <person name="Swiecimska M."/>
            <person name="Golinska P."/>
            <person name="Sangal V."/>
            <person name="Wachnowicz B."/>
            <person name="Goodfellow M."/>
        </authorList>
    </citation>
    <scope>NUCLEOTIDE SEQUENCE [LARGE SCALE GENOMIC DNA]</scope>
    <source>
        <strain evidence="2 3">SL54</strain>
    </source>
</reference>